<dbReference type="OrthoDB" id="274622at2759"/>
<keyword evidence="2" id="KW-1185">Reference proteome</keyword>
<evidence type="ECO:0000313" key="2">
    <source>
        <dbReference type="Proteomes" id="UP000050761"/>
    </source>
</evidence>
<dbReference type="GO" id="GO:0006412">
    <property type="term" value="P:translation"/>
    <property type="evidence" value="ECO:0007669"/>
    <property type="project" value="InterPro"/>
</dbReference>
<proteinExistence type="predicted"/>
<gene>
    <name evidence="1" type="ORF">HPBE_LOCUS12142</name>
</gene>
<organism evidence="2 3">
    <name type="scientific">Heligmosomoides polygyrus</name>
    <name type="common">Parasitic roundworm</name>
    <dbReference type="NCBI Taxonomy" id="6339"/>
    <lineage>
        <taxon>Eukaryota</taxon>
        <taxon>Metazoa</taxon>
        <taxon>Ecdysozoa</taxon>
        <taxon>Nematoda</taxon>
        <taxon>Chromadorea</taxon>
        <taxon>Rhabditida</taxon>
        <taxon>Rhabditina</taxon>
        <taxon>Rhabditomorpha</taxon>
        <taxon>Strongyloidea</taxon>
        <taxon>Heligmosomidae</taxon>
        <taxon>Heligmosomoides</taxon>
    </lineage>
</organism>
<dbReference type="GO" id="GO:0005840">
    <property type="term" value="C:ribosome"/>
    <property type="evidence" value="ECO:0007669"/>
    <property type="project" value="InterPro"/>
</dbReference>
<dbReference type="WBParaSite" id="HPBE_0001214101-mRNA-1">
    <property type="protein sequence ID" value="HPBE_0001214101-mRNA-1"/>
    <property type="gene ID" value="HPBE_0001214101"/>
</dbReference>
<evidence type="ECO:0000313" key="3">
    <source>
        <dbReference type="WBParaSite" id="HPBE_0001214101-mRNA-1"/>
    </source>
</evidence>
<accession>A0A183FV50</accession>
<dbReference type="Proteomes" id="UP000050761">
    <property type="component" value="Unassembled WGS sequence"/>
</dbReference>
<evidence type="ECO:0000313" key="1">
    <source>
        <dbReference type="EMBL" id="VDO91064.1"/>
    </source>
</evidence>
<dbReference type="InterPro" id="IPR036899">
    <property type="entry name" value="Ribosomal_uL13_sf"/>
</dbReference>
<reference evidence="3" key="2">
    <citation type="submission" date="2019-09" db="UniProtKB">
        <authorList>
            <consortium name="WormBaseParasite"/>
        </authorList>
    </citation>
    <scope>IDENTIFICATION</scope>
</reference>
<dbReference type="Gene3D" id="3.90.1180.10">
    <property type="entry name" value="Ribosomal protein L13"/>
    <property type="match status" value="1"/>
</dbReference>
<dbReference type="AlphaFoldDB" id="A0A183FV50"/>
<dbReference type="GO" id="GO:0003735">
    <property type="term" value="F:structural constituent of ribosome"/>
    <property type="evidence" value="ECO:0007669"/>
    <property type="project" value="InterPro"/>
</dbReference>
<accession>A0A3P8A3L9</accession>
<sequence length="108" mass="12467">MQRRHIRRLHLFPDTEMPVFVKENLGSQQEQVQPVPRRSDEYTPEERAKLPILLCFSGCCCIGSSRRVGAQYSESRLLYLNGDPTGFLANGRCDWKGAQVRFIEKFCC</sequence>
<dbReference type="EMBL" id="UZAH01027369">
    <property type="protein sequence ID" value="VDO91064.1"/>
    <property type="molecule type" value="Genomic_DNA"/>
</dbReference>
<name>A0A183FV50_HELPZ</name>
<protein>
    <submittedName>
        <fullName evidence="1 3">Uncharacterized protein</fullName>
    </submittedName>
</protein>
<reference evidence="1 2" key="1">
    <citation type="submission" date="2018-11" db="EMBL/GenBank/DDBJ databases">
        <authorList>
            <consortium name="Pathogen Informatics"/>
        </authorList>
    </citation>
    <scope>NUCLEOTIDE SEQUENCE [LARGE SCALE GENOMIC DNA]</scope>
</reference>